<dbReference type="VEuPathDB" id="FungiDB:HpaG802927"/>
<organism evidence="1 2">
    <name type="scientific">Hyaloperonospora arabidopsidis (strain Emoy2)</name>
    <name type="common">Downy mildew agent</name>
    <name type="synonym">Peronospora arabidopsidis</name>
    <dbReference type="NCBI Taxonomy" id="559515"/>
    <lineage>
        <taxon>Eukaryota</taxon>
        <taxon>Sar</taxon>
        <taxon>Stramenopiles</taxon>
        <taxon>Oomycota</taxon>
        <taxon>Peronosporomycetes</taxon>
        <taxon>Peronosporales</taxon>
        <taxon>Peronosporaceae</taxon>
        <taxon>Hyaloperonospora</taxon>
    </lineage>
</organism>
<dbReference type="EnsemblProtists" id="HpaT802927">
    <property type="protein sequence ID" value="HpaP802927"/>
    <property type="gene ID" value="HpaG802927"/>
</dbReference>
<keyword evidence="2" id="KW-1185">Reference proteome</keyword>
<proteinExistence type="predicted"/>
<reference evidence="1" key="2">
    <citation type="submission" date="2015-06" db="UniProtKB">
        <authorList>
            <consortium name="EnsemblProtists"/>
        </authorList>
    </citation>
    <scope>IDENTIFICATION</scope>
    <source>
        <strain evidence="1">Emoy2</strain>
    </source>
</reference>
<protein>
    <submittedName>
        <fullName evidence="1">Uncharacterized protein</fullName>
    </submittedName>
</protein>
<accession>M4B9G8</accession>
<dbReference type="EMBL" id="JH598031">
    <property type="status" value="NOT_ANNOTATED_CDS"/>
    <property type="molecule type" value="Genomic_DNA"/>
</dbReference>
<dbReference type="AlphaFoldDB" id="M4B9G8"/>
<reference evidence="2" key="1">
    <citation type="journal article" date="2010" name="Science">
        <title>Signatures of adaptation to obligate biotrophy in the Hyaloperonospora arabidopsidis genome.</title>
        <authorList>
            <person name="Baxter L."/>
            <person name="Tripathy S."/>
            <person name="Ishaque N."/>
            <person name="Boot N."/>
            <person name="Cabral A."/>
            <person name="Kemen E."/>
            <person name="Thines M."/>
            <person name="Ah-Fong A."/>
            <person name="Anderson R."/>
            <person name="Badejoko W."/>
            <person name="Bittner-Eddy P."/>
            <person name="Boore J.L."/>
            <person name="Chibucos M.C."/>
            <person name="Coates M."/>
            <person name="Dehal P."/>
            <person name="Delehaunty K."/>
            <person name="Dong S."/>
            <person name="Downton P."/>
            <person name="Dumas B."/>
            <person name="Fabro G."/>
            <person name="Fronick C."/>
            <person name="Fuerstenberg S.I."/>
            <person name="Fulton L."/>
            <person name="Gaulin E."/>
            <person name="Govers F."/>
            <person name="Hughes L."/>
            <person name="Humphray S."/>
            <person name="Jiang R.H."/>
            <person name="Judelson H."/>
            <person name="Kamoun S."/>
            <person name="Kyung K."/>
            <person name="Meijer H."/>
            <person name="Minx P."/>
            <person name="Morris P."/>
            <person name="Nelson J."/>
            <person name="Phuntumart V."/>
            <person name="Qutob D."/>
            <person name="Rehmany A."/>
            <person name="Rougon-Cardoso A."/>
            <person name="Ryden P."/>
            <person name="Torto-Alalibo T."/>
            <person name="Studholme D."/>
            <person name="Wang Y."/>
            <person name="Win J."/>
            <person name="Wood J."/>
            <person name="Clifton S.W."/>
            <person name="Rogers J."/>
            <person name="Van den Ackerveken G."/>
            <person name="Jones J.D."/>
            <person name="McDowell J.M."/>
            <person name="Beynon J."/>
            <person name="Tyler B.M."/>
        </authorList>
    </citation>
    <scope>NUCLEOTIDE SEQUENCE [LARGE SCALE GENOMIC DNA]</scope>
    <source>
        <strain evidence="2">Emoy2</strain>
    </source>
</reference>
<sequence length="71" mass="8208">MSCVLDDWMPVSKKWLVCFGRDRKSTWQARCRVYTRRTLSLGLSIGISHVQGRGLSKMTTTRTWTLVSNLM</sequence>
<dbReference type="Proteomes" id="UP000011713">
    <property type="component" value="Unassembled WGS sequence"/>
</dbReference>
<evidence type="ECO:0000313" key="1">
    <source>
        <dbReference type="EnsemblProtists" id="HpaP802927"/>
    </source>
</evidence>
<evidence type="ECO:0000313" key="2">
    <source>
        <dbReference type="Proteomes" id="UP000011713"/>
    </source>
</evidence>
<name>M4B9G8_HYAAE</name>
<dbReference type="InParanoid" id="M4B9G8"/>
<dbReference type="HOGENOM" id="CLU_2745449_0_0_1"/>